<evidence type="ECO:0000259" key="5">
    <source>
        <dbReference type="PROSITE" id="PS50931"/>
    </source>
</evidence>
<dbReference type="OrthoDB" id="6621790at2"/>
<dbReference type="CDD" id="cd08417">
    <property type="entry name" value="PBP2_Nitroaromatics_like"/>
    <property type="match status" value="1"/>
</dbReference>
<evidence type="ECO:0000313" key="6">
    <source>
        <dbReference type="EMBL" id="SFI83988.1"/>
    </source>
</evidence>
<dbReference type="SUPFAM" id="SSF53850">
    <property type="entry name" value="Periplasmic binding protein-like II"/>
    <property type="match status" value="1"/>
</dbReference>
<evidence type="ECO:0000256" key="3">
    <source>
        <dbReference type="ARBA" id="ARBA00023125"/>
    </source>
</evidence>
<dbReference type="PANTHER" id="PTHR30118:SF15">
    <property type="entry name" value="TRANSCRIPTIONAL REGULATORY PROTEIN"/>
    <property type="match status" value="1"/>
</dbReference>
<dbReference type="Proteomes" id="UP000243606">
    <property type="component" value="Unassembled WGS sequence"/>
</dbReference>
<dbReference type="STRING" id="425504.SAMN05216206_2951"/>
<reference evidence="7" key="1">
    <citation type="submission" date="2016-10" db="EMBL/GenBank/DDBJ databases">
        <authorList>
            <person name="Varghese N."/>
            <person name="Submissions S."/>
        </authorList>
    </citation>
    <scope>NUCLEOTIDE SEQUENCE [LARGE SCALE GENOMIC DNA]</scope>
    <source>
        <strain evidence="7">LMG 24016</strain>
    </source>
</reference>
<evidence type="ECO:0000256" key="4">
    <source>
        <dbReference type="ARBA" id="ARBA00023163"/>
    </source>
</evidence>
<dbReference type="Pfam" id="PF00126">
    <property type="entry name" value="HTH_1"/>
    <property type="match status" value="1"/>
</dbReference>
<dbReference type="GO" id="GO:0003677">
    <property type="term" value="F:DNA binding"/>
    <property type="evidence" value="ECO:0007669"/>
    <property type="project" value="UniProtKB-KW"/>
</dbReference>
<dbReference type="InterPro" id="IPR036390">
    <property type="entry name" value="WH_DNA-bd_sf"/>
</dbReference>
<dbReference type="EMBL" id="FOQL01000004">
    <property type="protein sequence ID" value="SFI83988.1"/>
    <property type="molecule type" value="Genomic_DNA"/>
</dbReference>
<dbReference type="PROSITE" id="PS50931">
    <property type="entry name" value="HTH_LYSR"/>
    <property type="match status" value="1"/>
</dbReference>
<keyword evidence="7" id="KW-1185">Reference proteome</keyword>
<sequence length="309" mass="34682">MNQQHEWSKMERIDLNLFRVFEVIYRERNLTRAAVLLHLSQSAVSHALNRLREQLGDPLFVREGRGVAPTLLATQLAPGIQEALAGLLRSVTRGQDFDPLRDRRTFILNMPEQMEPIVLPSIVAHLCEVAPQLEVRCSSVHWAELQRELSAGRVDLAIEIARPTDPELRQQLLLSDPLCVVAGPGFSGELSAARYLAAEHIAVTSRRRGICVEDLALARQGLARQVRQRCQHYLSAALLVAQSEWLLTMPRRYAELINAGLPNRLLDLPLALAPVNLNLYWSMQVENQAGHAWLREQMLALAGRRSAAV</sequence>
<protein>
    <submittedName>
        <fullName evidence="6">Transcriptional regulator, LysR family</fullName>
    </submittedName>
</protein>
<dbReference type="InterPro" id="IPR005119">
    <property type="entry name" value="LysR_subst-bd"/>
</dbReference>
<dbReference type="GO" id="GO:0003700">
    <property type="term" value="F:DNA-binding transcription factor activity"/>
    <property type="evidence" value="ECO:0007669"/>
    <property type="project" value="InterPro"/>
</dbReference>
<keyword evidence="3" id="KW-0238">DNA-binding</keyword>
<dbReference type="InterPro" id="IPR037402">
    <property type="entry name" value="YidZ_PBP2"/>
</dbReference>
<evidence type="ECO:0000313" key="7">
    <source>
        <dbReference type="Proteomes" id="UP000243606"/>
    </source>
</evidence>
<keyword evidence="2" id="KW-0805">Transcription regulation</keyword>
<dbReference type="InterPro" id="IPR036388">
    <property type="entry name" value="WH-like_DNA-bd_sf"/>
</dbReference>
<evidence type="ECO:0000256" key="2">
    <source>
        <dbReference type="ARBA" id="ARBA00023015"/>
    </source>
</evidence>
<organism evidence="6 7">
    <name type="scientific">Pseudomonas guineae</name>
    <dbReference type="NCBI Taxonomy" id="425504"/>
    <lineage>
        <taxon>Bacteria</taxon>
        <taxon>Pseudomonadati</taxon>
        <taxon>Pseudomonadota</taxon>
        <taxon>Gammaproteobacteria</taxon>
        <taxon>Pseudomonadales</taxon>
        <taxon>Pseudomonadaceae</taxon>
        <taxon>Pseudomonas</taxon>
    </lineage>
</organism>
<feature type="domain" description="HTH lysR-type" evidence="5">
    <location>
        <begin position="13"/>
        <end position="70"/>
    </location>
</feature>
<gene>
    <name evidence="6" type="ORF">SAMN05216206_2951</name>
</gene>
<dbReference type="Gene3D" id="3.40.190.10">
    <property type="entry name" value="Periplasmic binding protein-like II"/>
    <property type="match status" value="2"/>
</dbReference>
<evidence type="ECO:0000256" key="1">
    <source>
        <dbReference type="ARBA" id="ARBA00009437"/>
    </source>
</evidence>
<dbReference type="SUPFAM" id="SSF46785">
    <property type="entry name" value="Winged helix' DNA-binding domain"/>
    <property type="match status" value="1"/>
</dbReference>
<dbReference type="InterPro" id="IPR050389">
    <property type="entry name" value="LysR-type_TF"/>
</dbReference>
<dbReference type="PANTHER" id="PTHR30118">
    <property type="entry name" value="HTH-TYPE TRANSCRIPTIONAL REGULATOR LEUO-RELATED"/>
    <property type="match status" value="1"/>
</dbReference>
<keyword evidence="4" id="KW-0804">Transcription</keyword>
<dbReference type="RefSeq" id="WP_090243203.1">
    <property type="nucleotide sequence ID" value="NZ_CAXBNE010000034.1"/>
</dbReference>
<comment type="similarity">
    <text evidence="1">Belongs to the LysR transcriptional regulatory family.</text>
</comment>
<dbReference type="Pfam" id="PF03466">
    <property type="entry name" value="LysR_substrate"/>
    <property type="match status" value="1"/>
</dbReference>
<dbReference type="Gene3D" id="1.10.10.10">
    <property type="entry name" value="Winged helix-like DNA-binding domain superfamily/Winged helix DNA-binding domain"/>
    <property type="match status" value="1"/>
</dbReference>
<dbReference type="AlphaFoldDB" id="A0A1I3LGR9"/>
<proteinExistence type="inferred from homology"/>
<dbReference type="InterPro" id="IPR000847">
    <property type="entry name" value="LysR_HTH_N"/>
</dbReference>
<accession>A0A1I3LGR9</accession>
<name>A0A1I3LGR9_9PSED</name>
<dbReference type="PRINTS" id="PR00039">
    <property type="entry name" value="HTHLYSR"/>
</dbReference>